<dbReference type="InterPro" id="IPR050216">
    <property type="entry name" value="LRR_domain-containing"/>
</dbReference>
<evidence type="ECO:0000313" key="4">
    <source>
        <dbReference type="EMBL" id="TFY67397.1"/>
    </source>
</evidence>
<evidence type="ECO:0000256" key="3">
    <source>
        <dbReference type="SAM" id="MobiDB-lite"/>
    </source>
</evidence>
<keyword evidence="5" id="KW-1185">Reference proteome</keyword>
<keyword evidence="1" id="KW-0433">Leucine-rich repeat</keyword>
<dbReference type="Pfam" id="PF13855">
    <property type="entry name" value="LRR_8"/>
    <property type="match status" value="1"/>
</dbReference>
<evidence type="ECO:0000256" key="1">
    <source>
        <dbReference type="ARBA" id="ARBA00022614"/>
    </source>
</evidence>
<reference evidence="4 5" key="1">
    <citation type="submission" date="2019-02" db="EMBL/GenBank/DDBJ databases">
        <title>Genome sequencing of the rare red list fungi Dentipellis fragilis.</title>
        <authorList>
            <person name="Buettner E."/>
            <person name="Kellner H."/>
        </authorList>
    </citation>
    <scope>NUCLEOTIDE SEQUENCE [LARGE SCALE GENOMIC DNA]</scope>
    <source>
        <strain evidence="4 5">DSM 105465</strain>
    </source>
</reference>
<dbReference type="PANTHER" id="PTHR48051:SF1">
    <property type="entry name" value="RAS SUPPRESSOR PROTEIN 1"/>
    <property type="match status" value="1"/>
</dbReference>
<dbReference type="AlphaFoldDB" id="A0A4Y9Z064"/>
<protein>
    <submittedName>
        <fullName evidence="4">Uncharacterized protein</fullName>
    </submittedName>
</protein>
<comment type="caution">
    <text evidence="4">The sequence shown here is derived from an EMBL/GenBank/DDBJ whole genome shotgun (WGS) entry which is preliminary data.</text>
</comment>
<dbReference type="InterPro" id="IPR032675">
    <property type="entry name" value="LRR_dom_sf"/>
</dbReference>
<feature type="compositionally biased region" description="Low complexity" evidence="3">
    <location>
        <begin position="91"/>
        <end position="100"/>
    </location>
</feature>
<dbReference type="GO" id="GO:0005737">
    <property type="term" value="C:cytoplasm"/>
    <property type="evidence" value="ECO:0007669"/>
    <property type="project" value="TreeGrafter"/>
</dbReference>
<organism evidence="4 5">
    <name type="scientific">Dentipellis fragilis</name>
    <dbReference type="NCBI Taxonomy" id="205917"/>
    <lineage>
        <taxon>Eukaryota</taxon>
        <taxon>Fungi</taxon>
        <taxon>Dikarya</taxon>
        <taxon>Basidiomycota</taxon>
        <taxon>Agaricomycotina</taxon>
        <taxon>Agaricomycetes</taxon>
        <taxon>Russulales</taxon>
        <taxon>Hericiaceae</taxon>
        <taxon>Dentipellis</taxon>
    </lineage>
</organism>
<dbReference type="Gene3D" id="3.80.10.10">
    <property type="entry name" value="Ribonuclease Inhibitor"/>
    <property type="match status" value="1"/>
</dbReference>
<dbReference type="STRING" id="205917.A0A4Y9Z064"/>
<dbReference type="InterPro" id="IPR001611">
    <property type="entry name" value="Leu-rich_rpt"/>
</dbReference>
<name>A0A4Y9Z064_9AGAM</name>
<sequence length="509" mass="54794">MTEFRSADDRAYMSPSSSPASSASPEPIAWTDSSPPSTPPPQHVQFDNATYSPPGPPHPFAGSTNSNRPPPRYEMNPDSPYTPRTPPHSPPARAAAARKPPTSPTPVRRVLFNTELETREEREARLWKKTISEAIDGADPVIDLSANGLTTIPSEISDLANLVIVHPPRTEPKPIPIITPRQPTLRTFSRVQTAPAAVFGSPSSSTETIPKQRGLELYLGKNQISELPREFFNLRNLTVLVLRNNALTHIPPQIAELRTLRHLNVAVNQLRHLPAELNSLHLSECYVTPNPLLEPPPVQAPATSQPAATPALDPTTPIHIGPISRSPDRIPPLTELALRCLVSPAPIAPDTNLSAHYALPLPHSLPPGAAEALASCFPGRAARDAQAPTHRVGCELGAWGAARRRGIEGCGTASGSGHGGGAPFVQHMEERVVWVSRLAGVNIGAPVPLLWRGCGVGCLDFLEDGQVQEDPAQVEVEGASDFEEQWVPQQVQLGTVLEGEDDEDWAMGE</sequence>
<feature type="compositionally biased region" description="Low complexity" evidence="3">
    <location>
        <begin position="14"/>
        <end position="25"/>
    </location>
</feature>
<keyword evidence="2" id="KW-0677">Repeat</keyword>
<evidence type="ECO:0000313" key="5">
    <source>
        <dbReference type="Proteomes" id="UP000298327"/>
    </source>
</evidence>
<evidence type="ECO:0000256" key="2">
    <source>
        <dbReference type="ARBA" id="ARBA00022737"/>
    </source>
</evidence>
<dbReference type="SMART" id="SM00369">
    <property type="entry name" value="LRR_TYP"/>
    <property type="match status" value="2"/>
</dbReference>
<dbReference type="EMBL" id="SEOQ01000191">
    <property type="protein sequence ID" value="TFY67397.1"/>
    <property type="molecule type" value="Genomic_DNA"/>
</dbReference>
<accession>A0A4Y9Z064</accession>
<proteinExistence type="predicted"/>
<dbReference type="InterPro" id="IPR003591">
    <property type="entry name" value="Leu-rich_rpt_typical-subtyp"/>
</dbReference>
<dbReference type="OrthoDB" id="660555at2759"/>
<dbReference type="SUPFAM" id="SSF52058">
    <property type="entry name" value="L domain-like"/>
    <property type="match status" value="1"/>
</dbReference>
<dbReference type="PANTHER" id="PTHR48051">
    <property type="match status" value="1"/>
</dbReference>
<feature type="compositionally biased region" description="Basic and acidic residues" evidence="3">
    <location>
        <begin position="1"/>
        <end position="11"/>
    </location>
</feature>
<dbReference type="Proteomes" id="UP000298327">
    <property type="component" value="Unassembled WGS sequence"/>
</dbReference>
<gene>
    <name evidence="4" type="ORF">EVG20_g3959</name>
</gene>
<dbReference type="PROSITE" id="PS51450">
    <property type="entry name" value="LRR"/>
    <property type="match status" value="1"/>
</dbReference>
<feature type="region of interest" description="Disordered" evidence="3">
    <location>
        <begin position="1"/>
        <end position="115"/>
    </location>
</feature>